<dbReference type="PRINTS" id="PR00959">
    <property type="entry name" value="MEVGALKINASE"/>
</dbReference>
<keyword evidence="10" id="KW-0752">Steroid biosynthesis</keyword>
<name>A0AAU9JWA1_9CILI</name>
<evidence type="ECO:0000256" key="1">
    <source>
        <dbReference type="ARBA" id="ARBA00022490"/>
    </source>
</evidence>
<keyword evidence="14" id="KW-1185">Reference proteome</keyword>
<accession>A0AAU9JWA1</accession>
<dbReference type="InterPro" id="IPR036554">
    <property type="entry name" value="GHMP_kinase_C_sf"/>
</dbReference>
<comment type="pathway">
    <text evidence="9 10">Isoprenoid biosynthesis; isopentenyl diphosphate biosynthesis via mevalonate pathway; isopentenyl diphosphate from (R)-mevalonate: step 1/3.</text>
</comment>
<evidence type="ECO:0000313" key="14">
    <source>
        <dbReference type="Proteomes" id="UP001162131"/>
    </source>
</evidence>
<comment type="caution">
    <text evidence="13">The sequence shown here is derived from an EMBL/GenBank/DDBJ whole genome shotgun (WGS) entry which is preliminary data.</text>
</comment>
<feature type="domain" description="GHMP kinase C-terminal" evidence="12">
    <location>
        <begin position="228"/>
        <end position="302"/>
    </location>
</feature>
<feature type="domain" description="GHMP kinase N-terminal" evidence="11">
    <location>
        <begin position="95"/>
        <end position="163"/>
    </location>
</feature>
<evidence type="ECO:0000256" key="3">
    <source>
        <dbReference type="ARBA" id="ARBA00022679"/>
    </source>
</evidence>
<keyword evidence="1 10" id="KW-0963">Cytoplasm</keyword>
<dbReference type="InterPro" id="IPR014721">
    <property type="entry name" value="Ribsml_uS5_D2-typ_fold_subgr"/>
</dbReference>
<dbReference type="Proteomes" id="UP001162131">
    <property type="component" value="Unassembled WGS sequence"/>
</dbReference>
<dbReference type="PANTHER" id="PTHR43290">
    <property type="entry name" value="MEVALONATE KINASE"/>
    <property type="match status" value="1"/>
</dbReference>
<dbReference type="EMBL" id="CAJZBQ010000044">
    <property type="protein sequence ID" value="CAG9327698.1"/>
    <property type="molecule type" value="Genomic_DNA"/>
</dbReference>
<evidence type="ECO:0000256" key="7">
    <source>
        <dbReference type="ARBA" id="ARBA00022842"/>
    </source>
</evidence>
<keyword evidence="10" id="KW-0753">Steroid metabolism</keyword>
<keyword evidence="7" id="KW-0460">Magnesium</keyword>
<dbReference type="Gene3D" id="3.30.230.10">
    <property type="match status" value="1"/>
</dbReference>
<keyword evidence="3 10" id="KW-0808">Transferase</keyword>
<dbReference type="EC" id="2.7.1.36" evidence="10"/>
<comment type="catalytic activity">
    <reaction evidence="10">
        <text>(R)-mevalonate + ATP = (R)-5-phosphomevalonate + ADP + H(+)</text>
        <dbReference type="Rhea" id="RHEA:17065"/>
        <dbReference type="ChEBI" id="CHEBI:15378"/>
        <dbReference type="ChEBI" id="CHEBI:30616"/>
        <dbReference type="ChEBI" id="CHEBI:36464"/>
        <dbReference type="ChEBI" id="CHEBI:58146"/>
        <dbReference type="ChEBI" id="CHEBI:456216"/>
        <dbReference type="EC" id="2.7.1.36"/>
    </reaction>
</comment>
<keyword evidence="4 10" id="KW-0547">Nucleotide-binding</keyword>
<evidence type="ECO:0000256" key="9">
    <source>
        <dbReference type="ARBA" id="ARBA00029438"/>
    </source>
</evidence>
<dbReference type="NCBIfam" id="TIGR00549">
    <property type="entry name" value="mevalon_kin"/>
    <property type="match status" value="1"/>
</dbReference>
<reference evidence="13" key="1">
    <citation type="submission" date="2021-09" db="EMBL/GenBank/DDBJ databases">
        <authorList>
            <consortium name="AG Swart"/>
            <person name="Singh M."/>
            <person name="Singh A."/>
            <person name="Seah K."/>
            <person name="Emmerich C."/>
        </authorList>
    </citation>
    <scope>NUCLEOTIDE SEQUENCE</scope>
    <source>
        <strain evidence="13">ATCC30299</strain>
    </source>
</reference>
<evidence type="ECO:0000256" key="10">
    <source>
        <dbReference type="RuleBase" id="RU363087"/>
    </source>
</evidence>
<evidence type="ECO:0000256" key="6">
    <source>
        <dbReference type="ARBA" id="ARBA00022840"/>
    </source>
</evidence>
<keyword evidence="8 10" id="KW-0443">Lipid metabolism</keyword>
<evidence type="ECO:0000256" key="5">
    <source>
        <dbReference type="ARBA" id="ARBA00022777"/>
    </source>
</evidence>
<evidence type="ECO:0000256" key="2">
    <source>
        <dbReference type="ARBA" id="ARBA00022516"/>
    </source>
</evidence>
<evidence type="ECO:0000256" key="4">
    <source>
        <dbReference type="ARBA" id="ARBA00022741"/>
    </source>
</evidence>
<dbReference type="PANTHER" id="PTHR43290:SF2">
    <property type="entry name" value="MEVALONATE KINASE"/>
    <property type="match status" value="1"/>
</dbReference>
<dbReference type="GO" id="GO:0016126">
    <property type="term" value="P:sterol biosynthetic process"/>
    <property type="evidence" value="ECO:0007669"/>
    <property type="project" value="UniProtKB-KW"/>
</dbReference>
<comment type="subcellular location">
    <subcellularLocation>
        <location evidence="10">Cytoplasm</location>
    </subcellularLocation>
</comment>
<organism evidence="13 14">
    <name type="scientific">Blepharisma stoltei</name>
    <dbReference type="NCBI Taxonomy" id="1481888"/>
    <lineage>
        <taxon>Eukaryota</taxon>
        <taxon>Sar</taxon>
        <taxon>Alveolata</taxon>
        <taxon>Ciliophora</taxon>
        <taxon>Postciliodesmatophora</taxon>
        <taxon>Heterotrichea</taxon>
        <taxon>Heterotrichida</taxon>
        <taxon>Blepharismidae</taxon>
        <taxon>Blepharisma</taxon>
    </lineage>
</organism>
<dbReference type="Gene3D" id="3.30.70.890">
    <property type="entry name" value="GHMP kinase, C-terminal domain"/>
    <property type="match status" value="1"/>
</dbReference>
<dbReference type="SUPFAM" id="SSF54211">
    <property type="entry name" value="Ribosomal protein S5 domain 2-like"/>
    <property type="match status" value="1"/>
</dbReference>
<keyword evidence="5 10" id="KW-0418">Kinase</keyword>
<dbReference type="Pfam" id="PF08544">
    <property type="entry name" value="GHMP_kinases_C"/>
    <property type="match status" value="1"/>
</dbReference>
<dbReference type="GO" id="GO:0019287">
    <property type="term" value="P:isopentenyl diphosphate biosynthetic process, mevalonate pathway"/>
    <property type="evidence" value="ECO:0007669"/>
    <property type="project" value="TreeGrafter"/>
</dbReference>
<sequence>MSKITATAPTKVILTGEHAVVYGKQAIGAALNLPTTVSLTIHSNSSNPGICLEMKEQFFYISWEEAAERRGEISTKGILSLLTLKVYPENPTDLFEYKIDISLPLGCGLGTSASLCVAVSGVLLKSKNPDATPEQINNLAFEGENCIHGKASGIDNTIVTYGGILSFKDGQITPVEFDDSKAKILLVSSGVPKNTGKMVKGVANQLAMYPGLTEGIFHSIDCLSKNLVTALEAQQYDHVKELLKINHGLLWSLGVSSELLNDIVNTGLKYGIKGKLTGAGGGGFCLFFVTDEDTAGFLQECASHGWNVIEASLTHYGIKFELS</sequence>
<dbReference type="InterPro" id="IPR020568">
    <property type="entry name" value="Ribosomal_Su5_D2-typ_SF"/>
</dbReference>
<dbReference type="GO" id="GO:0005829">
    <property type="term" value="C:cytosol"/>
    <property type="evidence" value="ECO:0007669"/>
    <property type="project" value="TreeGrafter"/>
</dbReference>
<comment type="similarity">
    <text evidence="10">Belongs to the GHMP kinase family. Mevalonate kinase subfamily.</text>
</comment>
<dbReference type="InterPro" id="IPR006205">
    <property type="entry name" value="Mev_gal_kin"/>
</dbReference>
<evidence type="ECO:0000259" key="12">
    <source>
        <dbReference type="Pfam" id="PF08544"/>
    </source>
</evidence>
<evidence type="ECO:0000256" key="8">
    <source>
        <dbReference type="ARBA" id="ARBA00023098"/>
    </source>
</evidence>
<gene>
    <name evidence="13" type="ORF">BSTOLATCC_MIC44326</name>
</gene>
<keyword evidence="2 10" id="KW-0444">Lipid biosynthesis</keyword>
<keyword evidence="6 10" id="KW-0067">ATP-binding</keyword>
<dbReference type="InterPro" id="IPR013750">
    <property type="entry name" value="GHMP_kinase_C_dom"/>
</dbReference>
<evidence type="ECO:0000313" key="13">
    <source>
        <dbReference type="EMBL" id="CAG9327698.1"/>
    </source>
</evidence>
<proteinExistence type="inferred from homology"/>
<dbReference type="GO" id="GO:0004496">
    <property type="term" value="F:mevalonate kinase activity"/>
    <property type="evidence" value="ECO:0007669"/>
    <property type="project" value="UniProtKB-EC"/>
</dbReference>
<dbReference type="GO" id="GO:0005524">
    <property type="term" value="F:ATP binding"/>
    <property type="evidence" value="ECO:0007669"/>
    <property type="project" value="UniProtKB-KW"/>
</dbReference>
<dbReference type="Pfam" id="PF00288">
    <property type="entry name" value="GHMP_kinases_N"/>
    <property type="match status" value="1"/>
</dbReference>
<dbReference type="SUPFAM" id="SSF55060">
    <property type="entry name" value="GHMP Kinase, C-terminal domain"/>
    <property type="match status" value="1"/>
</dbReference>
<keyword evidence="10" id="KW-1207">Sterol metabolism</keyword>
<keyword evidence="10" id="KW-0756">Sterol biosynthesis</keyword>
<evidence type="ECO:0000259" key="11">
    <source>
        <dbReference type="Pfam" id="PF00288"/>
    </source>
</evidence>
<protein>
    <recommendedName>
        <fullName evidence="10">Mevalonate kinase</fullName>
        <shortName evidence="10">MK</shortName>
        <ecNumber evidence="10">2.7.1.36</ecNumber>
    </recommendedName>
</protein>
<dbReference type="InterPro" id="IPR006204">
    <property type="entry name" value="GHMP_kinase_N_dom"/>
</dbReference>
<dbReference type="AlphaFoldDB" id="A0AAU9JWA1"/>